<feature type="region of interest" description="Disordered" evidence="1">
    <location>
        <begin position="1"/>
        <end position="65"/>
    </location>
</feature>
<dbReference type="EMBL" id="GECZ01016073">
    <property type="protein sequence ID" value="JAS53696.1"/>
    <property type="molecule type" value="Transcribed_RNA"/>
</dbReference>
<feature type="compositionally biased region" description="Low complexity" evidence="1">
    <location>
        <begin position="44"/>
        <end position="57"/>
    </location>
</feature>
<gene>
    <name evidence="2" type="ORF">g.46085</name>
</gene>
<proteinExistence type="predicted"/>
<sequence length="166" mass="18329">MPQDELTPRSDSVSTEASGASPPEQSELGGSPPDHSETSSGVHSNSSRESASAQRRSTSVDDLATDAANKVQVQWRSVSLQRGMQPPQPDQSYSSYRAQNMDQTYGILRNHTAVMKEPTYGNMGARVSLNPHEPIYAPYRPQQLYTKSPPVISEEEDVVIRRRVSR</sequence>
<evidence type="ECO:0000313" key="2">
    <source>
        <dbReference type="EMBL" id="JAS53696.1"/>
    </source>
</evidence>
<protein>
    <submittedName>
        <fullName evidence="2">Uncharacterized protein</fullName>
    </submittedName>
</protein>
<name>A0A1B6FTZ5_9HEMI</name>
<organism evidence="2">
    <name type="scientific">Cuerna arida</name>
    <dbReference type="NCBI Taxonomy" id="1464854"/>
    <lineage>
        <taxon>Eukaryota</taxon>
        <taxon>Metazoa</taxon>
        <taxon>Ecdysozoa</taxon>
        <taxon>Arthropoda</taxon>
        <taxon>Hexapoda</taxon>
        <taxon>Insecta</taxon>
        <taxon>Pterygota</taxon>
        <taxon>Neoptera</taxon>
        <taxon>Paraneoptera</taxon>
        <taxon>Hemiptera</taxon>
        <taxon>Auchenorrhyncha</taxon>
        <taxon>Membracoidea</taxon>
        <taxon>Cicadellidae</taxon>
        <taxon>Cicadellinae</taxon>
        <taxon>Proconiini</taxon>
        <taxon>Cuerna</taxon>
    </lineage>
</organism>
<feature type="non-terminal residue" evidence="2">
    <location>
        <position position="166"/>
    </location>
</feature>
<evidence type="ECO:0000256" key="1">
    <source>
        <dbReference type="SAM" id="MobiDB-lite"/>
    </source>
</evidence>
<feature type="compositionally biased region" description="Polar residues" evidence="1">
    <location>
        <begin position="9"/>
        <end position="18"/>
    </location>
</feature>
<dbReference type="AlphaFoldDB" id="A0A1B6FTZ5"/>
<reference evidence="2" key="1">
    <citation type="submission" date="2015-11" db="EMBL/GenBank/DDBJ databases">
        <title>De novo transcriptome assembly of four potential Pierce s Disease insect vectors from Arizona vineyards.</title>
        <authorList>
            <person name="Tassone E.E."/>
        </authorList>
    </citation>
    <scope>NUCLEOTIDE SEQUENCE</scope>
</reference>
<accession>A0A1B6FTZ5</accession>